<evidence type="ECO:0000256" key="1">
    <source>
        <dbReference type="SAM" id="MobiDB-lite"/>
    </source>
</evidence>
<dbReference type="Proteomes" id="UP001175001">
    <property type="component" value="Unassembled WGS sequence"/>
</dbReference>
<organism evidence="2 3">
    <name type="scientific">Lasiodiplodia hormozganensis</name>
    <dbReference type="NCBI Taxonomy" id="869390"/>
    <lineage>
        <taxon>Eukaryota</taxon>
        <taxon>Fungi</taxon>
        <taxon>Dikarya</taxon>
        <taxon>Ascomycota</taxon>
        <taxon>Pezizomycotina</taxon>
        <taxon>Dothideomycetes</taxon>
        <taxon>Dothideomycetes incertae sedis</taxon>
        <taxon>Botryosphaeriales</taxon>
        <taxon>Botryosphaeriaceae</taxon>
        <taxon>Lasiodiplodia</taxon>
    </lineage>
</organism>
<name>A0AA39Z3W3_9PEZI</name>
<protein>
    <submittedName>
        <fullName evidence="2">Uncharacterized protein</fullName>
    </submittedName>
</protein>
<reference evidence="2" key="1">
    <citation type="submission" date="2023-06" db="EMBL/GenBank/DDBJ databases">
        <title>Multi-omics analyses reveal the molecular pathogenesis toolkit of Lasiodiplodia hormozganensis, a cross-kingdom pathogen.</title>
        <authorList>
            <person name="Felix C."/>
            <person name="Meneses R."/>
            <person name="Goncalves M.F.M."/>
            <person name="Tilleman L."/>
            <person name="Duarte A.S."/>
            <person name="Jorrin-Novo J.V."/>
            <person name="Van De Peer Y."/>
            <person name="Deforce D."/>
            <person name="Van Nieuwerburgh F."/>
            <person name="Esteves A.C."/>
            <person name="Alves A."/>
        </authorList>
    </citation>
    <scope>NUCLEOTIDE SEQUENCE</scope>
    <source>
        <strain evidence="2">CBS 339.90</strain>
    </source>
</reference>
<proteinExistence type="predicted"/>
<gene>
    <name evidence="2" type="ORF">DIS24_g1131</name>
</gene>
<feature type="region of interest" description="Disordered" evidence="1">
    <location>
        <begin position="1"/>
        <end position="97"/>
    </location>
</feature>
<comment type="caution">
    <text evidence="2">The sequence shown here is derived from an EMBL/GenBank/DDBJ whole genome shotgun (WGS) entry which is preliminary data.</text>
</comment>
<evidence type="ECO:0000313" key="2">
    <source>
        <dbReference type="EMBL" id="KAK0663624.1"/>
    </source>
</evidence>
<sequence>MSMSNQHAGGSDEGPEAPDMSLYEDETSNATGDEMVEAELAAPDAELAAPDAELATPDAELATPDAETSDSADTEDANMEDAAPGPEAEASDDTEFSLSTIELKYPEIYAEMMALQDARDEFDMVRQDLSDRAARNREDLLNLLRIRRLNAHFADILGGGGVYNDQEIVDLTDDPLLDAEFERVMQDIRDMRRDVAVLAVRHATLAEWAKEIRDKQKDARAQELANR</sequence>
<dbReference type="EMBL" id="JAUJDW010000003">
    <property type="protein sequence ID" value="KAK0663624.1"/>
    <property type="molecule type" value="Genomic_DNA"/>
</dbReference>
<accession>A0AA39Z3W3</accession>
<feature type="compositionally biased region" description="Acidic residues" evidence="1">
    <location>
        <begin position="67"/>
        <end position="79"/>
    </location>
</feature>
<feature type="compositionally biased region" description="Low complexity" evidence="1">
    <location>
        <begin position="38"/>
        <end position="60"/>
    </location>
</feature>
<keyword evidence="3" id="KW-1185">Reference proteome</keyword>
<dbReference type="AlphaFoldDB" id="A0AA39Z3W3"/>
<evidence type="ECO:0000313" key="3">
    <source>
        <dbReference type="Proteomes" id="UP001175001"/>
    </source>
</evidence>